<dbReference type="Gene3D" id="3.60.15.10">
    <property type="entry name" value="Ribonuclease Z/Hydroxyacylglutathione hydrolase-like"/>
    <property type="match status" value="1"/>
</dbReference>
<evidence type="ECO:0000313" key="2">
    <source>
        <dbReference type="EMBL" id="MDQ8207069.1"/>
    </source>
</evidence>
<evidence type="ECO:0000313" key="3">
    <source>
        <dbReference type="Proteomes" id="UP001225316"/>
    </source>
</evidence>
<protein>
    <submittedName>
        <fullName evidence="2">MBL fold metallo-hydrolase</fullName>
    </submittedName>
</protein>
<organism evidence="2 3">
    <name type="scientific">Thalassobacterium maritimum</name>
    <dbReference type="NCBI Taxonomy" id="3041265"/>
    <lineage>
        <taxon>Bacteria</taxon>
        <taxon>Pseudomonadati</taxon>
        <taxon>Verrucomicrobiota</taxon>
        <taxon>Opitutia</taxon>
        <taxon>Puniceicoccales</taxon>
        <taxon>Coraliomargaritaceae</taxon>
        <taxon>Thalassobacterium</taxon>
    </lineage>
</organism>
<dbReference type="Pfam" id="PF12706">
    <property type="entry name" value="Lactamase_B_2"/>
    <property type="match status" value="1"/>
</dbReference>
<dbReference type="SUPFAM" id="SSF56281">
    <property type="entry name" value="Metallo-hydrolase/oxidoreductase"/>
    <property type="match status" value="1"/>
</dbReference>
<dbReference type="PANTHER" id="PTHR42663:SF6">
    <property type="entry name" value="HYDROLASE C777.06C-RELATED"/>
    <property type="match status" value="1"/>
</dbReference>
<dbReference type="InterPro" id="IPR001279">
    <property type="entry name" value="Metallo-B-lactamas"/>
</dbReference>
<accession>A0ABU1AUY4</accession>
<keyword evidence="3" id="KW-1185">Reference proteome</keyword>
<name>A0ABU1AUY4_9BACT</name>
<comment type="caution">
    <text evidence="2">The sequence shown here is derived from an EMBL/GenBank/DDBJ whole genome shotgun (WGS) entry which is preliminary data.</text>
</comment>
<reference evidence="2 3" key="1">
    <citation type="submission" date="2023-04" db="EMBL/GenBank/DDBJ databases">
        <title>A novel bacteria isolated from coastal sediment.</title>
        <authorList>
            <person name="Liu X.-J."/>
            <person name="Du Z.-J."/>
        </authorList>
    </citation>
    <scope>NUCLEOTIDE SEQUENCE [LARGE SCALE GENOMIC DNA]</scope>
    <source>
        <strain evidence="2 3">SDUM461003</strain>
    </source>
</reference>
<evidence type="ECO:0000259" key="1">
    <source>
        <dbReference type="Pfam" id="PF12706"/>
    </source>
</evidence>
<dbReference type="Proteomes" id="UP001225316">
    <property type="component" value="Unassembled WGS sequence"/>
</dbReference>
<sequence length="277" mass="30334">MALAGLPAAEGHAISFTMEIIFLGTGTSQGVPMIAQPEGEGCDMSNPKNWRTRTSIHVEMGGHHIQVDAAPEFRMQCIQHGLDQIDTFILTHGHADHILGMDDLRRFCDLNGGEALPVYSSEEGLARIQQIFPYAILDKPLVKGYPAFKLERMPKTLELPGGTVESVALPHGAIEVLGLVFTEAETGKQFTYYTDCKAVGEEARLIAEGSDVVILDGLRPNPHPSHMTIGEATQTAQEMDAPISFLTHMTYMVDHDETEASLPENIHLAYDGLRVSW</sequence>
<dbReference type="RefSeq" id="WP_308949206.1">
    <property type="nucleotide sequence ID" value="NZ_JARXHW010000010.1"/>
</dbReference>
<gene>
    <name evidence="2" type="ORF">QEH52_06090</name>
</gene>
<dbReference type="EMBL" id="JARXHW010000010">
    <property type="protein sequence ID" value="MDQ8207069.1"/>
    <property type="molecule type" value="Genomic_DNA"/>
</dbReference>
<dbReference type="CDD" id="cd16279">
    <property type="entry name" value="metallo-hydrolase-like_MBL-fold"/>
    <property type="match status" value="1"/>
</dbReference>
<proteinExistence type="predicted"/>
<dbReference type="PANTHER" id="PTHR42663">
    <property type="entry name" value="HYDROLASE C777.06C-RELATED-RELATED"/>
    <property type="match status" value="1"/>
</dbReference>
<dbReference type="InterPro" id="IPR036866">
    <property type="entry name" value="RibonucZ/Hydroxyglut_hydro"/>
</dbReference>
<feature type="domain" description="Metallo-beta-lactamase" evidence="1">
    <location>
        <begin position="64"/>
        <end position="249"/>
    </location>
</feature>